<dbReference type="InterPro" id="IPR036047">
    <property type="entry name" value="F-box-like_dom_sf"/>
</dbReference>
<dbReference type="Pfam" id="PF12014">
    <property type="entry name" value="Cyclin_D1_bind"/>
    <property type="match status" value="1"/>
</dbReference>
<evidence type="ECO:0008006" key="3">
    <source>
        <dbReference type="Google" id="ProtNLM"/>
    </source>
</evidence>
<dbReference type="SUPFAM" id="SSF81383">
    <property type="entry name" value="F-box domain"/>
    <property type="match status" value="1"/>
</dbReference>
<protein>
    <recommendedName>
        <fullName evidence="3">F-box domain-containing protein</fullName>
    </recommendedName>
</protein>
<sequence length="462" mass="53563">MGFAALPYELRLQVTTLANVVDAVNLLCTSRFLYTQMADESMWKVFCSRYGATDLSVFRPNITFYQLYAGLLHTYGPLIGLWANDHPFKGNIMEFRYFRHGIIGEVWRFPTIPLDNLMTNEKKYAPELPSYHKFLNIELVTGVRYNVKQFQDTRIIALPQIRPARLSWHVDQGYADYVEDHQPTFHRLSATRQSIWLHRALTKPTLHPEFPGSGNDAWYDSERDLPHLLEEPSLAFDNTSILVPLNIPRDYLMGAPGTIVKPPALSIYPFPTSGEISNLHTPHFYGIDDFRDVTYWDPDIEQHNHDRQRVYPRYYPLRIHKHHLAISMDDPQWHPKCLEGLWLCASGTYGTEVIYLEYNELREEISACKITGNIQVPRGATAWKFDINSEALLDISDIEVFGKFLRFSKVYCGEAVVSDRGFRPHTTSFKRLVVVIDSYDEIRLRIGATIHISRCIRYRGRD</sequence>
<reference evidence="2" key="1">
    <citation type="submission" date="2024-04" db="EMBL/GenBank/DDBJ databases">
        <authorList>
            <person name="Shaw F."/>
            <person name="Minotto A."/>
        </authorList>
    </citation>
    <scope>NUCLEOTIDE SEQUENCE [LARGE SCALE GENOMIC DNA]</scope>
</reference>
<dbReference type="Proteomes" id="UP001497453">
    <property type="component" value="Chromosome 3"/>
</dbReference>
<proteinExistence type="predicted"/>
<keyword evidence="2" id="KW-1185">Reference proteome</keyword>
<accession>A0ABP1DD24</accession>
<gene>
    <name evidence="1" type="ORF">GFSPODELE1_LOCUS5575</name>
</gene>
<dbReference type="EMBL" id="OZ037946">
    <property type="protein sequence ID" value="CAL1705766.1"/>
    <property type="molecule type" value="Genomic_DNA"/>
</dbReference>
<organism evidence="1 2">
    <name type="scientific">Somion occarium</name>
    <dbReference type="NCBI Taxonomy" id="3059160"/>
    <lineage>
        <taxon>Eukaryota</taxon>
        <taxon>Fungi</taxon>
        <taxon>Dikarya</taxon>
        <taxon>Basidiomycota</taxon>
        <taxon>Agaricomycotina</taxon>
        <taxon>Agaricomycetes</taxon>
        <taxon>Polyporales</taxon>
        <taxon>Cerrenaceae</taxon>
        <taxon>Somion</taxon>
    </lineage>
</organism>
<evidence type="ECO:0000313" key="1">
    <source>
        <dbReference type="EMBL" id="CAL1705766.1"/>
    </source>
</evidence>
<name>A0ABP1DD24_9APHY</name>
<evidence type="ECO:0000313" key="2">
    <source>
        <dbReference type="Proteomes" id="UP001497453"/>
    </source>
</evidence>